<dbReference type="Proteomes" id="UP000228758">
    <property type="component" value="Unassembled WGS sequence"/>
</dbReference>
<keyword evidence="3" id="KW-1185">Reference proteome</keyword>
<organism evidence="2 3">
    <name type="scientific">Diaminobutyricimonas aerilata</name>
    <dbReference type="NCBI Taxonomy" id="1162967"/>
    <lineage>
        <taxon>Bacteria</taxon>
        <taxon>Bacillati</taxon>
        <taxon>Actinomycetota</taxon>
        <taxon>Actinomycetes</taxon>
        <taxon>Micrococcales</taxon>
        <taxon>Microbacteriaceae</taxon>
        <taxon>Diaminobutyricimonas</taxon>
    </lineage>
</organism>
<gene>
    <name evidence="2" type="ORF">CLV46_1705</name>
</gene>
<dbReference type="InterPro" id="IPR029068">
    <property type="entry name" value="Glyas_Bleomycin-R_OHBP_Dase"/>
</dbReference>
<dbReference type="PANTHER" id="PTHR33993">
    <property type="entry name" value="GLYOXALASE-RELATED"/>
    <property type="match status" value="1"/>
</dbReference>
<accession>A0A2M9CJS1</accession>
<dbReference type="InterPro" id="IPR052164">
    <property type="entry name" value="Anthracycline_SecMetBiosynth"/>
</dbReference>
<feature type="domain" description="VOC" evidence="1">
    <location>
        <begin position="4"/>
        <end position="118"/>
    </location>
</feature>
<proteinExistence type="predicted"/>
<dbReference type="InterPro" id="IPR037523">
    <property type="entry name" value="VOC_core"/>
</dbReference>
<reference evidence="2 3" key="1">
    <citation type="submission" date="2017-11" db="EMBL/GenBank/DDBJ databases">
        <title>Genomic Encyclopedia of Archaeal and Bacterial Type Strains, Phase II (KMG-II): From Individual Species to Whole Genera.</title>
        <authorList>
            <person name="Goeker M."/>
        </authorList>
    </citation>
    <scope>NUCLEOTIDE SEQUENCE [LARGE SCALE GENOMIC DNA]</scope>
    <source>
        <strain evidence="2 3">DSM 27393</strain>
    </source>
</reference>
<evidence type="ECO:0000313" key="3">
    <source>
        <dbReference type="Proteomes" id="UP000228758"/>
    </source>
</evidence>
<name>A0A2M9CJS1_9MICO</name>
<evidence type="ECO:0000313" key="2">
    <source>
        <dbReference type="EMBL" id="PJJ72141.1"/>
    </source>
</evidence>
<comment type="caution">
    <text evidence="2">The sequence shown here is derived from an EMBL/GenBank/DDBJ whole genome shotgun (WGS) entry which is preliminary data.</text>
</comment>
<evidence type="ECO:0000259" key="1">
    <source>
        <dbReference type="PROSITE" id="PS51819"/>
    </source>
</evidence>
<protein>
    <recommendedName>
        <fullName evidence="1">VOC domain-containing protein</fullName>
    </recommendedName>
</protein>
<dbReference type="Pfam" id="PF18029">
    <property type="entry name" value="Glyoxalase_6"/>
    <property type="match status" value="1"/>
</dbReference>
<dbReference type="EMBL" id="PGFF01000001">
    <property type="protein sequence ID" value="PJJ72141.1"/>
    <property type="molecule type" value="Genomic_DNA"/>
</dbReference>
<dbReference type="PROSITE" id="PS51819">
    <property type="entry name" value="VOC"/>
    <property type="match status" value="1"/>
</dbReference>
<dbReference type="RefSeq" id="WP_100364366.1">
    <property type="nucleotide sequence ID" value="NZ_PGFF01000001.1"/>
</dbReference>
<dbReference type="OrthoDB" id="9799428at2"/>
<dbReference type="PANTHER" id="PTHR33993:SF14">
    <property type="entry name" value="GB|AAF24581.1"/>
    <property type="match status" value="1"/>
</dbReference>
<dbReference type="InterPro" id="IPR041581">
    <property type="entry name" value="Glyoxalase_6"/>
</dbReference>
<dbReference type="CDD" id="cd07247">
    <property type="entry name" value="SgaA_N_like"/>
    <property type="match status" value="1"/>
</dbReference>
<dbReference type="AlphaFoldDB" id="A0A2M9CJS1"/>
<dbReference type="SUPFAM" id="SSF54593">
    <property type="entry name" value="Glyoxalase/Bleomycin resistance protein/Dihydroxybiphenyl dioxygenase"/>
    <property type="match status" value="1"/>
</dbReference>
<dbReference type="Gene3D" id="3.10.180.10">
    <property type="entry name" value="2,3-Dihydroxybiphenyl 1,2-Dioxygenase, domain 1"/>
    <property type="match status" value="1"/>
</dbReference>
<sequence length="118" mass="12877">MGQPVAMFEIVSTDHERLGRFYEQLFDWKVDGAPGDDGYALVDTQSEPIPLMGGIRPSMGEGDTGVKFYVRVDDLAAYLDRAEQLGGARLVEPTELPDGFGTFAMFTDPDGNTVGLWA</sequence>